<dbReference type="NCBIfam" id="TIGR01930">
    <property type="entry name" value="AcCoA-C-Actrans"/>
    <property type="match status" value="1"/>
</dbReference>
<dbReference type="InterPro" id="IPR020616">
    <property type="entry name" value="Thiolase_N"/>
</dbReference>
<evidence type="ECO:0000259" key="6">
    <source>
        <dbReference type="Pfam" id="PF02803"/>
    </source>
</evidence>
<keyword evidence="8" id="KW-1185">Reference proteome</keyword>
<sequence>MTDVVVVDGARTAHGALLGRLSERPATALGRAAVEGVLDRTGVEPDVVDWVCLGNAVQAGVGQVPARQVVVDSPLPDACPATTTNEASGSGLRAITTAVDRIDAGRASICLAGGMESMSNAPYLVRELRGGRRHGDTTLVDAMIHDSLWDKSYDAHMGTLTDRIAERFDVSREAQDEYARRSNHRAADAVDDGLFEREIVPVDVGDHLVTEDEGPRPETTVERLATLPPAFGEDGTITAGNASKLADGAGAVLLADAETADAAGVGPMAHVEDYAVAYRDPAEFSLAVADAVSKLLDENDLSVADVDHFELNEAFAAQMVYVADELDIPPEKHNPLGGAVALGHPIGASGGILATTLVYAMEREDLDRGVVGMSVGGGGAIAMSLVR</sequence>
<feature type="domain" description="Thiolase C-terminal" evidence="6">
    <location>
        <begin position="267"/>
        <end position="385"/>
    </location>
</feature>
<dbReference type="AlphaFoldDB" id="A0AAW4P7G8"/>
<evidence type="ECO:0000256" key="3">
    <source>
        <dbReference type="ARBA" id="ARBA00023229"/>
    </source>
</evidence>
<dbReference type="PANTHER" id="PTHR18919:SF107">
    <property type="entry name" value="ACETYL-COA ACETYLTRANSFERASE, CYTOSOLIC"/>
    <property type="match status" value="1"/>
</dbReference>
<dbReference type="RefSeq" id="WP_220578410.1">
    <property type="nucleotide sequence ID" value="NZ_RKLT01000001.1"/>
</dbReference>
<gene>
    <name evidence="7" type="ORF">EGH23_02275</name>
</gene>
<accession>A0AAW4P7G8</accession>
<evidence type="ECO:0000313" key="8">
    <source>
        <dbReference type="Proteomes" id="UP001430455"/>
    </source>
</evidence>
<dbReference type="PANTHER" id="PTHR18919">
    <property type="entry name" value="ACETYL-COA C-ACYLTRANSFERASE"/>
    <property type="match status" value="1"/>
</dbReference>
<name>A0AAW4P7G8_9EURY</name>
<comment type="similarity">
    <text evidence="1">Belongs to the thiolase-like superfamily. Thiolase family.</text>
</comment>
<dbReference type="Pfam" id="PF00108">
    <property type="entry name" value="Thiolase_N"/>
    <property type="match status" value="1"/>
</dbReference>
<comment type="caution">
    <text evidence="7">The sequence shown here is derived from an EMBL/GenBank/DDBJ whole genome shotgun (WGS) entry which is preliminary data.</text>
</comment>
<proteinExistence type="inferred from homology"/>
<dbReference type="Gene3D" id="3.40.47.10">
    <property type="match status" value="2"/>
</dbReference>
<dbReference type="Pfam" id="PF02803">
    <property type="entry name" value="Thiolase_C"/>
    <property type="match status" value="1"/>
</dbReference>
<dbReference type="CDD" id="cd00751">
    <property type="entry name" value="thiolase"/>
    <property type="match status" value="1"/>
</dbReference>
<evidence type="ECO:0000313" key="7">
    <source>
        <dbReference type="EMBL" id="MBX0293707.1"/>
    </source>
</evidence>
<organism evidence="7 8">
    <name type="scientific">Haloarcula nitratireducens</name>
    <dbReference type="NCBI Taxonomy" id="2487749"/>
    <lineage>
        <taxon>Archaea</taxon>
        <taxon>Methanobacteriati</taxon>
        <taxon>Methanobacteriota</taxon>
        <taxon>Stenosarchaea group</taxon>
        <taxon>Halobacteria</taxon>
        <taxon>Halobacteriales</taxon>
        <taxon>Haloarculaceae</taxon>
        <taxon>Haloarcula</taxon>
    </lineage>
</organism>
<evidence type="ECO:0000256" key="4">
    <source>
        <dbReference type="ARBA" id="ARBA00023315"/>
    </source>
</evidence>
<dbReference type="PIRSF" id="PIRSF000429">
    <property type="entry name" value="Ac-CoA_Ac_transf"/>
    <property type="match status" value="1"/>
</dbReference>
<dbReference type="InterPro" id="IPR020613">
    <property type="entry name" value="Thiolase_CS"/>
</dbReference>
<dbReference type="InterPro" id="IPR002155">
    <property type="entry name" value="Thiolase"/>
</dbReference>
<dbReference type="EMBL" id="RKLT01000001">
    <property type="protein sequence ID" value="MBX0293707.1"/>
    <property type="molecule type" value="Genomic_DNA"/>
</dbReference>
<dbReference type="InterPro" id="IPR016039">
    <property type="entry name" value="Thiolase-like"/>
</dbReference>
<keyword evidence="3" id="KW-0414">Isoprene biosynthesis</keyword>
<feature type="domain" description="Thiolase N-terminal" evidence="5">
    <location>
        <begin position="4"/>
        <end position="257"/>
    </location>
</feature>
<reference evidence="7 8" key="1">
    <citation type="submission" date="2021-06" db="EMBL/GenBank/DDBJ databases">
        <title>Halomicroarcula sp. a new haloarchaeum isolated from saline soil.</title>
        <authorList>
            <person name="Duran-Viseras A."/>
            <person name="Sanchez-Porro C."/>
            <person name="Ventosa A."/>
        </authorList>
    </citation>
    <scope>NUCLEOTIDE SEQUENCE [LARGE SCALE GENOMIC DNA]</scope>
    <source>
        <strain evidence="7 8">F27</strain>
    </source>
</reference>
<dbReference type="GO" id="GO:0008299">
    <property type="term" value="P:isoprenoid biosynthetic process"/>
    <property type="evidence" value="ECO:0007669"/>
    <property type="project" value="UniProtKB-KW"/>
</dbReference>
<evidence type="ECO:0000256" key="2">
    <source>
        <dbReference type="ARBA" id="ARBA00022679"/>
    </source>
</evidence>
<dbReference type="SUPFAM" id="SSF53901">
    <property type="entry name" value="Thiolase-like"/>
    <property type="match status" value="2"/>
</dbReference>
<dbReference type="GO" id="GO:0016747">
    <property type="term" value="F:acyltransferase activity, transferring groups other than amino-acyl groups"/>
    <property type="evidence" value="ECO:0007669"/>
    <property type="project" value="InterPro"/>
</dbReference>
<evidence type="ECO:0000256" key="1">
    <source>
        <dbReference type="ARBA" id="ARBA00010982"/>
    </source>
</evidence>
<evidence type="ECO:0000259" key="5">
    <source>
        <dbReference type="Pfam" id="PF00108"/>
    </source>
</evidence>
<keyword evidence="4" id="KW-0012">Acyltransferase</keyword>
<dbReference type="PROSITE" id="PS00737">
    <property type="entry name" value="THIOLASE_2"/>
    <property type="match status" value="1"/>
</dbReference>
<dbReference type="InterPro" id="IPR020617">
    <property type="entry name" value="Thiolase_C"/>
</dbReference>
<dbReference type="Proteomes" id="UP001430455">
    <property type="component" value="Unassembled WGS sequence"/>
</dbReference>
<protein>
    <submittedName>
        <fullName evidence="7">Thiolase family protein</fullName>
    </submittedName>
</protein>
<keyword evidence="2" id="KW-0808">Transferase</keyword>